<evidence type="ECO:0000313" key="1">
    <source>
        <dbReference type="EMBL" id="MBJ7633499.1"/>
    </source>
</evidence>
<accession>A0A1T4JBR7</accession>
<dbReference type="EMBL" id="JAAOCP010000004">
    <property type="protein sequence ID" value="MBJ7638500.1"/>
    <property type="molecule type" value="Genomic_DNA"/>
</dbReference>
<protein>
    <recommendedName>
        <fullName evidence="4">DUF771 domain-containing protein</fullName>
    </recommendedName>
</protein>
<reference evidence="2" key="1">
    <citation type="submission" date="2020-02" db="EMBL/GenBank/DDBJ databases">
        <authorList>
            <person name="Fontana A."/>
            <person name="Patrone V."/>
            <person name="Morelli L."/>
        </authorList>
    </citation>
    <scope>NUCLEOTIDE SEQUENCE</scope>
    <source>
        <strain evidence="1">CCUG 30943</strain>
        <strain evidence="2">CCUG 43002</strain>
    </source>
</reference>
<reference evidence="2 3" key="2">
    <citation type="journal article" date="2021" name="Int. J. Food Microbiol.">
        <title>Safety demonstration of a microbial species for use in the food chain: Weissella confusa.</title>
        <authorList>
            <person name="Bourdichon F."/>
            <person name="Patrone V."/>
            <person name="Fontana A."/>
            <person name="Milani G."/>
            <person name="Morelli L."/>
        </authorList>
    </citation>
    <scope>NUCLEOTIDE SEQUENCE [LARGE SCALE GENOMIC DNA]</scope>
    <source>
        <strain evidence="1">CCUG 30943</strain>
        <strain evidence="2 3">CCUG 43002</strain>
    </source>
</reference>
<keyword evidence="3" id="KW-1185">Reference proteome</keyword>
<dbReference type="RefSeq" id="WP_087045597.1">
    <property type="nucleotide sequence ID" value="NZ_ALXH01000136.1"/>
</dbReference>
<organism evidence="2 3">
    <name type="scientific">Weissella confusa</name>
    <name type="common">Lactobacillus confusus</name>
    <dbReference type="NCBI Taxonomy" id="1583"/>
    <lineage>
        <taxon>Bacteria</taxon>
        <taxon>Bacillati</taxon>
        <taxon>Bacillota</taxon>
        <taxon>Bacilli</taxon>
        <taxon>Lactobacillales</taxon>
        <taxon>Lactobacillaceae</taxon>
        <taxon>Weissella</taxon>
    </lineage>
</organism>
<dbReference type="Proteomes" id="UP000728106">
    <property type="component" value="Unassembled WGS sequence"/>
</dbReference>
<sequence length="67" mass="8146">MEEKLKPLIGQKEIAEEVFGHSVNWFKDHLRFSKKFMQNVPNKTPNAYRPTYLRSDAERFKKLNDWY</sequence>
<name>A0A1T4JBR7_WEICO</name>
<dbReference type="EMBL" id="JAAOCX010000018">
    <property type="protein sequence ID" value="MBJ7633499.1"/>
    <property type="molecule type" value="Genomic_DNA"/>
</dbReference>
<dbReference type="AlphaFoldDB" id="A0A1T4JBR7"/>
<evidence type="ECO:0000313" key="2">
    <source>
        <dbReference type="EMBL" id="MBJ7638500.1"/>
    </source>
</evidence>
<gene>
    <name evidence="2" type="ORF">HAU20_03760</name>
    <name evidence="1" type="ORF">HAU43_10450</name>
</gene>
<comment type="caution">
    <text evidence="2">The sequence shown here is derived from an EMBL/GenBank/DDBJ whole genome shotgun (WGS) entry which is preliminary data.</text>
</comment>
<dbReference type="Proteomes" id="UP000808038">
    <property type="component" value="Unassembled WGS sequence"/>
</dbReference>
<evidence type="ECO:0008006" key="4">
    <source>
        <dbReference type="Google" id="ProtNLM"/>
    </source>
</evidence>
<proteinExistence type="predicted"/>
<evidence type="ECO:0000313" key="3">
    <source>
        <dbReference type="Proteomes" id="UP000728106"/>
    </source>
</evidence>